<evidence type="ECO:0000313" key="1">
    <source>
        <dbReference type="EMBL" id="KAL0491640.1"/>
    </source>
</evidence>
<dbReference type="AlphaFoldDB" id="A0AAW2ZS50"/>
<accession>A0AAW2ZS50</accession>
<keyword evidence="2" id="KW-1185">Reference proteome</keyword>
<organism evidence="1 2">
    <name type="scientific">Acrasis kona</name>
    <dbReference type="NCBI Taxonomy" id="1008807"/>
    <lineage>
        <taxon>Eukaryota</taxon>
        <taxon>Discoba</taxon>
        <taxon>Heterolobosea</taxon>
        <taxon>Tetramitia</taxon>
        <taxon>Eutetramitia</taxon>
        <taxon>Acrasidae</taxon>
        <taxon>Acrasis</taxon>
    </lineage>
</organism>
<evidence type="ECO:0008006" key="3">
    <source>
        <dbReference type="Google" id="ProtNLM"/>
    </source>
</evidence>
<name>A0AAW2ZS50_9EUKA</name>
<sequence>MSEKKLDKIFCMANKILPRKSLENSTLAKFVGIINFSTVAIPWLRPLIFQLQEELQLSVKEGGWTGYLKLSLEAKRNILKIGNLLKSHNGMPFEMDHQYMIMASDSSKLAYGGVCNGVAM</sequence>
<feature type="non-terminal residue" evidence="1">
    <location>
        <position position="120"/>
    </location>
</feature>
<dbReference type="Proteomes" id="UP001431209">
    <property type="component" value="Unassembled WGS sequence"/>
</dbReference>
<dbReference type="EMBL" id="JAOPGA020001834">
    <property type="protein sequence ID" value="KAL0491640.1"/>
    <property type="molecule type" value="Genomic_DNA"/>
</dbReference>
<proteinExistence type="predicted"/>
<evidence type="ECO:0000313" key="2">
    <source>
        <dbReference type="Proteomes" id="UP001431209"/>
    </source>
</evidence>
<comment type="caution">
    <text evidence="1">The sequence shown here is derived from an EMBL/GenBank/DDBJ whole genome shotgun (WGS) entry which is preliminary data.</text>
</comment>
<protein>
    <recommendedName>
        <fullName evidence="3">Reverse transcriptase/retrotransposon-derived protein RNase H-like domain-containing protein</fullName>
    </recommendedName>
</protein>
<reference evidence="1 2" key="1">
    <citation type="submission" date="2024-03" db="EMBL/GenBank/DDBJ databases">
        <title>The Acrasis kona genome and developmental transcriptomes reveal deep origins of eukaryotic multicellular pathways.</title>
        <authorList>
            <person name="Sheikh S."/>
            <person name="Fu C.-J."/>
            <person name="Brown M.W."/>
            <person name="Baldauf S.L."/>
        </authorList>
    </citation>
    <scope>NUCLEOTIDE SEQUENCE [LARGE SCALE GENOMIC DNA]</scope>
    <source>
        <strain evidence="1 2">ATCC MYA-3509</strain>
    </source>
</reference>
<gene>
    <name evidence="1" type="ORF">AKO1_000302</name>
</gene>